<dbReference type="PANTHER" id="PTHR36511:SF4">
    <property type="entry name" value="ANTITOXIN MQSA"/>
    <property type="match status" value="1"/>
</dbReference>
<dbReference type="AlphaFoldDB" id="A0A7X1AVF1"/>
<dbReference type="Gene3D" id="1.10.260.40">
    <property type="entry name" value="lambda repressor-like DNA-binding domains"/>
    <property type="match status" value="1"/>
</dbReference>
<accession>A0A7X1AVF1</accession>
<evidence type="ECO:0000313" key="5">
    <source>
        <dbReference type="EMBL" id="MBC2600527.1"/>
    </source>
</evidence>
<protein>
    <submittedName>
        <fullName evidence="5">Type II toxin-antitoxin system MqsA family antitoxin</fullName>
    </submittedName>
</protein>
<sequence>MKDTEIEFDADDFIGAVEVVRDHVKGKRKITMRTSKFALPKKPAPMSPKQIIALRQTLKMSQPVFARMLNVGSTTAASWERGSRKPSGPALKILRVAQKHPEVLMEPQENDALVEKA</sequence>
<evidence type="ECO:0000259" key="4">
    <source>
        <dbReference type="PROSITE" id="PS50943"/>
    </source>
</evidence>
<proteinExistence type="predicted"/>
<evidence type="ECO:0000313" key="6">
    <source>
        <dbReference type="Proteomes" id="UP000525652"/>
    </source>
</evidence>
<dbReference type="RefSeq" id="WP_185691270.1">
    <property type="nucleotide sequence ID" value="NZ_JACHVA010000022.1"/>
</dbReference>
<evidence type="ECO:0000256" key="3">
    <source>
        <dbReference type="ARBA" id="ARBA00023163"/>
    </source>
</evidence>
<dbReference type="EMBL" id="JACHVA010000022">
    <property type="protein sequence ID" value="MBC2600527.1"/>
    <property type="molecule type" value="Genomic_DNA"/>
</dbReference>
<name>A0A7X1AVF1_9BACT</name>
<evidence type="ECO:0000256" key="2">
    <source>
        <dbReference type="ARBA" id="ARBA00023125"/>
    </source>
</evidence>
<dbReference type="InterPro" id="IPR010982">
    <property type="entry name" value="Lambda_DNA-bd_dom_sf"/>
</dbReference>
<evidence type="ECO:0000256" key="1">
    <source>
        <dbReference type="ARBA" id="ARBA00023015"/>
    </source>
</evidence>
<dbReference type="GO" id="GO:0003677">
    <property type="term" value="F:DNA binding"/>
    <property type="evidence" value="ECO:0007669"/>
    <property type="project" value="UniProtKB-KW"/>
</dbReference>
<comment type="caution">
    <text evidence="5">The sequence shown here is derived from an EMBL/GenBank/DDBJ whole genome shotgun (WGS) entry which is preliminary data.</text>
</comment>
<dbReference type="SUPFAM" id="SSF47413">
    <property type="entry name" value="lambda repressor-like DNA-binding domains"/>
    <property type="match status" value="1"/>
</dbReference>
<keyword evidence="3" id="KW-0804">Transcription</keyword>
<feature type="domain" description="HTH cro/C1-type" evidence="4">
    <location>
        <begin position="51"/>
        <end position="104"/>
    </location>
</feature>
<dbReference type="InterPro" id="IPR052359">
    <property type="entry name" value="HTH-type_reg/antitoxin"/>
</dbReference>
<gene>
    <name evidence="5" type="ORF">H5P30_01895</name>
</gene>
<dbReference type="InterPro" id="IPR001387">
    <property type="entry name" value="Cro/C1-type_HTH"/>
</dbReference>
<reference evidence="5 6" key="1">
    <citation type="submission" date="2020-07" db="EMBL/GenBank/DDBJ databases">
        <authorList>
            <person name="Feng X."/>
        </authorList>
    </citation>
    <scope>NUCLEOTIDE SEQUENCE [LARGE SCALE GENOMIC DNA]</scope>
    <source>
        <strain evidence="5 6">JCM14086</strain>
    </source>
</reference>
<keyword evidence="2" id="KW-0238">DNA-binding</keyword>
<keyword evidence="1" id="KW-0805">Transcription regulation</keyword>
<dbReference type="Proteomes" id="UP000525652">
    <property type="component" value="Unassembled WGS sequence"/>
</dbReference>
<dbReference type="InterPro" id="IPR032758">
    <property type="entry name" value="MqsA/HigA-2"/>
</dbReference>
<dbReference type="Pfam" id="PF15731">
    <property type="entry name" value="MqsA_antitoxin"/>
    <property type="match status" value="1"/>
</dbReference>
<dbReference type="PROSITE" id="PS50943">
    <property type="entry name" value="HTH_CROC1"/>
    <property type="match status" value="1"/>
</dbReference>
<dbReference type="SMART" id="SM00530">
    <property type="entry name" value="HTH_XRE"/>
    <property type="match status" value="1"/>
</dbReference>
<organism evidence="5 6">
    <name type="scientific">Puniceicoccus vermicola</name>
    <dbReference type="NCBI Taxonomy" id="388746"/>
    <lineage>
        <taxon>Bacteria</taxon>
        <taxon>Pseudomonadati</taxon>
        <taxon>Verrucomicrobiota</taxon>
        <taxon>Opitutia</taxon>
        <taxon>Puniceicoccales</taxon>
        <taxon>Puniceicoccaceae</taxon>
        <taxon>Puniceicoccus</taxon>
    </lineage>
</organism>
<keyword evidence="6" id="KW-1185">Reference proteome</keyword>
<dbReference type="PANTHER" id="PTHR36511">
    <property type="entry name" value="MERR FAMILY BACTERIAL REGULATORY PROTEIN"/>
    <property type="match status" value="1"/>
</dbReference>
<dbReference type="CDD" id="cd00093">
    <property type="entry name" value="HTH_XRE"/>
    <property type="match status" value="1"/>
</dbReference>